<evidence type="ECO:0000313" key="1">
    <source>
        <dbReference type="EMBL" id="KAA6302201.1"/>
    </source>
</evidence>
<protein>
    <submittedName>
        <fullName evidence="1">Uncharacterized protein</fullName>
    </submittedName>
</protein>
<sequence length="86" mass="9167">MRKKVFILMFSVLVLTGTSIYSQVRIGGLDDSHAAAILDLNADNNDAASGAAGTNTLGLALPRVALQPTDRYQPPLLGVTSTLRRR</sequence>
<gene>
    <name evidence="1" type="ORF">EZS26_001561</name>
</gene>
<proteinExistence type="predicted"/>
<organism evidence="1 2">
    <name type="scientific">Candidatus Ordinivivax streblomastigis</name>
    <dbReference type="NCBI Taxonomy" id="2540710"/>
    <lineage>
        <taxon>Bacteria</taxon>
        <taxon>Pseudomonadati</taxon>
        <taxon>Bacteroidota</taxon>
        <taxon>Bacteroidia</taxon>
        <taxon>Bacteroidales</taxon>
        <taxon>Candidatus Ordinivivax</taxon>
    </lineage>
</organism>
<name>A0A5M8P1A8_9BACT</name>
<evidence type="ECO:0000313" key="2">
    <source>
        <dbReference type="Proteomes" id="UP000324575"/>
    </source>
</evidence>
<reference evidence="1 2" key="1">
    <citation type="submission" date="2019-03" db="EMBL/GenBank/DDBJ databases">
        <title>Single cell metagenomics reveals metabolic interactions within the superorganism composed of flagellate Streblomastix strix and complex community of Bacteroidetes bacteria on its surface.</title>
        <authorList>
            <person name="Treitli S.C."/>
            <person name="Kolisko M."/>
            <person name="Husnik F."/>
            <person name="Keeling P."/>
            <person name="Hampl V."/>
        </authorList>
    </citation>
    <scope>NUCLEOTIDE SEQUENCE [LARGE SCALE GENOMIC DNA]</scope>
    <source>
        <strain evidence="1">St1</strain>
    </source>
</reference>
<dbReference type="AlphaFoldDB" id="A0A5M8P1A8"/>
<dbReference type="EMBL" id="SNRX01000009">
    <property type="protein sequence ID" value="KAA6302201.1"/>
    <property type="molecule type" value="Genomic_DNA"/>
</dbReference>
<comment type="caution">
    <text evidence="1">The sequence shown here is derived from an EMBL/GenBank/DDBJ whole genome shotgun (WGS) entry which is preliminary data.</text>
</comment>
<accession>A0A5M8P1A8</accession>
<dbReference type="Proteomes" id="UP000324575">
    <property type="component" value="Unassembled WGS sequence"/>
</dbReference>